<dbReference type="AlphaFoldDB" id="A0A2P4Y8F6"/>
<feature type="compositionally biased region" description="Basic residues" evidence="1">
    <location>
        <begin position="1"/>
        <end position="11"/>
    </location>
</feature>
<feature type="region of interest" description="Disordered" evidence="1">
    <location>
        <begin position="99"/>
        <end position="124"/>
    </location>
</feature>
<keyword evidence="4" id="KW-1185">Reference proteome</keyword>
<dbReference type="PANTHER" id="PTHR33064:SF37">
    <property type="entry name" value="RIBONUCLEASE H"/>
    <property type="match status" value="1"/>
</dbReference>
<gene>
    <name evidence="3" type="ORF">PHPALM_8995</name>
</gene>
<dbReference type="Gene3D" id="3.30.70.270">
    <property type="match status" value="1"/>
</dbReference>
<keyword evidence="3" id="KW-0808">Transferase</keyword>
<dbReference type="OrthoDB" id="6776789at2759"/>
<comment type="caution">
    <text evidence="3">The sequence shown here is derived from an EMBL/GenBank/DDBJ whole genome shotgun (WGS) entry which is preliminary data.</text>
</comment>
<name>A0A2P4Y8F6_9STRA</name>
<dbReference type="Gene3D" id="3.10.10.10">
    <property type="entry name" value="HIV Type 1 Reverse Transcriptase, subunit A, domain 1"/>
    <property type="match status" value="1"/>
</dbReference>
<dbReference type="Proteomes" id="UP000237271">
    <property type="component" value="Unassembled WGS sequence"/>
</dbReference>
<sequence>MTRQANHHKVVTIKQHREPKIGPSEADIKCERKVIAEEPGSPKPDQTKMLPEDRDSLQPEAKIKPQEADQVCIHEDGDLFAEDIDNQIAVLPEVVTTTEEVTTDDIQVEDPESSSNHLEESPSLDWEGECATTAALGAIGDIDDEDAAPIAQRCRRVAPLFREKLSNLIKVLLSATIITHSTSPWASPIVIIIKKNGVGIRLCIDYRLVNSLTKLMVYHMRLINDLLEALIKVLWYWSLDMASGFWGRERKISGFIPRFGLFEWARMPFGLKNTPQIYQRLIENALYGHLRIGPGQDSSRTTDVYTEGEPEPVMKPSVLGRRSYIDDILVTAPSWDDLCEKVEKLHNACHKWNLSISVVESFWGLRKVTSGGEPERSRGLRESPVPANASLNAIVPWKLELLSKISRFTLLSFMSYFHEIRRREKISMSARGTGGELAPKDEYDRWTQANVAFTMLKAKIVSTPVQRHFDPDRTPVVVLYASKCAISAALMQEHDGVY</sequence>
<accession>A0A2P4Y8F6</accession>
<keyword evidence="3" id="KW-0548">Nucleotidyltransferase</keyword>
<evidence type="ECO:0000256" key="1">
    <source>
        <dbReference type="SAM" id="MobiDB-lite"/>
    </source>
</evidence>
<dbReference type="GO" id="GO:0003964">
    <property type="term" value="F:RNA-directed DNA polymerase activity"/>
    <property type="evidence" value="ECO:0007669"/>
    <property type="project" value="UniProtKB-KW"/>
</dbReference>
<keyword evidence="3" id="KW-0695">RNA-directed DNA polymerase</keyword>
<feature type="domain" description="Reverse transcriptase" evidence="2">
    <location>
        <begin position="193"/>
        <end position="357"/>
    </location>
</feature>
<evidence type="ECO:0000259" key="2">
    <source>
        <dbReference type="Pfam" id="PF00078"/>
    </source>
</evidence>
<dbReference type="PANTHER" id="PTHR33064">
    <property type="entry name" value="POL PROTEIN"/>
    <property type="match status" value="1"/>
</dbReference>
<organism evidence="3 4">
    <name type="scientific">Phytophthora palmivora</name>
    <dbReference type="NCBI Taxonomy" id="4796"/>
    <lineage>
        <taxon>Eukaryota</taxon>
        <taxon>Sar</taxon>
        <taxon>Stramenopiles</taxon>
        <taxon>Oomycota</taxon>
        <taxon>Peronosporomycetes</taxon>
        <taxon>Peronosporales</taxon>
        <taxon>Peronosporaceae</taxon>
        <taxon>Phytophthora</taxon>
    </lineage>
</organism>
<dbReference type="InterPro" id="IPR051320">
    <property type="entry name" value="Viral_Replic_Matur_Polypro"/>
</dbReference>
<evidence type="ECO:0000313" key="4">
    <source>
        <dbReference type="Proteomes" id="UP000237271"/>
    </source>
</evidence>
<proteinExistence type="predicted"/>
<feature type="compositionally biased region" description="Acidic residues" evidence="1">
    <location>
        <begin position="101"/>
        <end position="112"/>
    </location>
</feature>
<feature type="compositionally biased region" description="Basic and acidic residues" evidence="1">
    <location>
        <begin position="15"/>
        <end position="36"/>
    </location>
</feature>
<dbReference type="InterPro" id="IPR000477">
    <property type="entry name" value="RT_dom"/>
</dbReference>
<feature type="region of interest" description="Disordered" evidence="1">
    <location>
        <begin position="1"/>
        <end position="67"/>
    </location>
</feature>
<feature type="compositionally biased region" description="Basic and acidic residues" evidence="1">
    <location>
        <begin position="50"/>
        <end position="67"/>
    </location>
</feature>
<evidence type="ECO:0000313" key="3">
    <source>
        <dbReference type="EMBL" id="POM74088.1"/>
    </source>
</evidence>
<dbReference type="InterPro" id="IPR043128">
    <property type="entry name" value="Rev_trsase/Diguanyl_cyclase"/>
</dbReference>
<reference evidence="3 4" key="1">
    <citation type="journal article" date="2017" name="Genome Biol. Evol.">
        <title>Phytophthora megakarya and P. palmivora, closely related causal agents of cacao black pod rot, underwent increases in genome sizes and gene numbers by different mechanisms.</title>
        <authorList>
            <person name="Ali S.S."/>
            <person name="Shao J."/>
            <person name="Lary D.J."/>
            <person name="Kronmiller B."/>
            <person name="Shen D."/>
            <person name="Strem M.D."/>
            <person name="Amoako-Attah I."/>
            <person name="Akrofi A.Y."/>
            <person name="Begoude B.A."/>
            <person name="Ten Hoopen G.M."/>
            <person name="Coulibaly K."/>
            <person name="Kebe B.I."/>
            <person name="Melnick R.L."/>
            <person name="Guiltinan M.J."/>
            <person name="Tyler B.M."/>
            <person name="Meinhardt L.W."/>
            <person name="Bailey B.A."/>
        </authorList>
    </citation>
    <scope>NUCLEOTIDE SEQUENCE [LARGE SCALE GENOMIC DNA]</scope>
    <source>
        <strain evidence="4">sbr112.9</strain>
    </source>
</reference>
<dbReference type="EMBL" id="NCKW01004934">
    <property type="protein sequence ID" value="POM74088.1"/>
    <property type="molecule type" value="Genomic_DNA"/>
</dbReference>
<dbReference type="CDD" id="cd01647">
    <property type="entry name" value="RT_LTR"/>
    <property type="match status" value="1"/>
</dbReference>
<dbReference type="InterPro" id="IPR043502">
    <property type="entry name" value="DNA/RNA_pol_sf"/>
</dbReference>
<protein>
    <submittedName>
        <fullName evidence="3">Reverse transcriptase</fullName>
    </submittedName>
</protein>
<dbReference type="SUPFAM" id="SSF56672">
    <property type="entry name" value="DNA/RNA polymerases"/>
    <property type="match status" value="1"/>
</dbReference>
<dbReference type="Pfam" id="PF00078">
    <property type="entry name" value="RVT_1"/>
    <property type="match status" value="1"/>
</dbReference>